<gene>
    <name evidence="4" type="ORF">A4U43_C04F22750</name>
</gene>
<dbReference type="Pfam" id="PF13621">
    <property type="entry name" value="Cupin_8"/>
    <property type="match status" value="1"/>
</dbReference>
<dbReference type="PROSITE" id="PS51184">
    <property type="entry name" value="JMJC"/>
    <property type="match status" value="1"/>
</dbReference>
<dbReference type="OMA" id="EREVPWC"/>
<dbReference type="EMBL" id="CM007384">
    <property type="protein sequence ID" value="ONK72747.1"/>
    <property type="molecule type" value="Genomic_DNA"/>
</dbReference>
<dbReference type="PANTHER" id="PTHR12461">
    <property type="entry name" value="HYPOXIA-INDUCIBLE FACTOR 1 ALPHA INHIBITOR-RELATED"/>
    <property type="match status" value="1"/>
</dbReference>
<protein>
    <recommendedName>
        <fullName evidence="3">JmjC domain-containing protein</fullName>
    </recommendedName>
</protein>
<dbReference type="PANTHER" id="PTHR12461:SF99">
    <property type="entry name" value="BIFUNCTIONAL PEPTIDASE AND (3S)-LYSYL HYDROXYLASE JMJD7"/>
    <property type="match status" value="1"/>
</dbReference>
<evidence type="ECO:0000256" key="1">
    <source>
        <dbReference type="ARBA" id="ARBA00006801"/>
    </source>
</evidence>
<comment type="similarity">
    <text evidence="1">Belongs to the JARID1 histone demethylase family.</text>
</comment>
<accession>A0A5P1F5Q7</accession>
<dbReference type="InterPro" id="IPR014710">
    <property type="entry name" value="RmlC-like_jellyroll"/>
</dbReference>
<evidence type="ECO:0000256" key="2">
    <source>
        <dbReference type="SAM" id="MobiDB-lite"/>
    </source>
</evidence>
<name>A0A5P1F5Q7_ASPOF</name>
<organism evidence="4 5">
    <name type="scientific">Asparagus officinalis</name>
    <name type="common">Garden asparagus</name>
    <dbReference type="NCBI Taxonomy" id="4686"/>
    <lineage>
        <taxon>Eukaryota</taxon>
        <taxon>Viridiplantae</taxon>
        <taxon>Streptophyta</taxon>
        <taxon>Embryophyta</taxon>
        <taxon>Tracheophyta</taxon>
        <taxon>Spermatophyta</taxon>
        <taxon>Magnoliopsida</taxon>
        <taxon>Liliopsida</taxon>
        <taxon>Asparagales</taxon>
        <taxon>Asparagaceae</taxon>
        <taxon>Asparagoideae</taxon>
        <taxon>Asparagus</taxon>
    </lineage>
</organism>
<proteinExistence type="inferred from homology"/>
<evidence type="ECO:0000313" key="4">
    <source>
        <dbReference type="EMBL" id="ONK72747.1"/>
    </source>
</evidence>
<evidence type="ECO:0000313" key="5">
    <source>
        <dbReference type="Proteomes" id="UP000243459"/>
    </source>
</evidence>
<dbReference type="InterPro" id="IPR041667">
    <property type="entry name" value="Cupin_8"/>
</dbReference>
<evidence type="ECO:0000259" key="3">
    <source>
        <dbReference type="PROSITE" id="PS51184"/>
    </source>
</evidence>
<reference evidence="5" key="1">
    <citation type="journal article" date="2017" name="Nat. Commun.">
        <title>The asparagus genome sheds light on the origin and evolution of a young Y chromosome.</title>
        <authorList>
            <person name="Harkess A."/>
            <person name="Zhou J."/>
            <person name="Xu C."/>
            <person name="Bowers J.E."/>
            <person name="Van der Hulst R."/>
            <person name="Ayyampalayam S."/>
            <person name="Mercati F."/>
            <person name="Riccardi P."/>
            <person name="McKain M.R."/>
            <person name="Kakrana A."/>
            <person name="Tang H."/>
            <person name="Ray J."/>
            <person name="Groenendijk J."/>
            <person name="Arikit S."/>
            <person name="Mathioni S.M."/>
            <person name="Nakano M."/>
            <person name="Shan H."/>
            <person name="Telgmann-Rauber A."/>
            <person name="Kanno A."/>
            <person name="Yue Z."/>
            <person name="Chen H."/>
            <person name="Li W."/>
            <person name="Chen Y."/>
            <person name="Xu X."/>
            <person name="Zhang Y."/>
            <person name="Luo S."/>
            <person name="Chen H."/>
            <person name="Gao J."/>
            <person name="Mao Z."/>
            <person name="Pires J.C."/>
            <person name="Luo M."/>
            <person name="Kudrna D."/>
            <person name="Wing R.A."/>
            <person name="Meyers B.C."/>
            <person name="Yi K."/>
            <person name="Kong H."/>
            <person name="Lavrijsen P."/>
            <person name="Sunseri F."/>
            <person name="Falavigna A."/>
            <person name="Ye Y."/>
            <person name="Leebens-Mack J.H."/>
            <person name="Chen G."/>
        </authorList>
    </citation>
    <scope>NUCLEOTIDE SEQUENCE [LARGE SCALE GENOMIC DNA]</scope>
    <source>
        <strain evidence="5">cv. DH0086</strain>
    </source>
</reference>
<dbReference type="Proteomes" id="UP000243459">
    <property type="component" value="Chromosome 4"/>
</dbReference>
<dbReference type="Gramene" id="ONK72747">
    <property type="protein sequence ID" value="ONK72747"/>
    <property type="gene ID" value="A4U43_C04F22750"/>
</dbReference>
<dbReference type="AlphaFoldDB" id="A0A5P1F5Q7"/>
<dbReference type="InterPro" id="IPR003347">
    <property type="entry name" value="JmjC_dom"/>
</dbReference>
<keyword evidence="5" id="KW-1185">Reference proteome</keyword>
<feature type="compositionally biased region" description="Basic and acidic residues" evidence="2">
    <location>
        <begin position="102"/>
        <end position="122"/>
    </location>
</feature>
<feature type="region of interest" description="Disordered" evidence="2">
    <location>
        <begin position="101"/>
        <end position="122"/>
    </location>
</feature>
<dbReference type="SUPFAM" id="SSF51197">
    <property type="entry name" value="Clavaminate synthase-like"/>
    <property type="match status" value="1"/>
</dbReference>
<feature type="domain" description="JmjC" evidence="3">
    <location>
        <begin position="1"/>
        <end position="92"/>
    </location>
</feature>
<sequence>MEEPEREVPWCSVDPYPETEEEMARQRREFPMYFDGPEPFKCTVRAGEMLYLPSMWFHHVRQSPDENGRCIAVNYWYDMQFDIKYAYFNFLQSIDYRAAATGDKDVGDDSRDDEGSKAETSG</sequence>
<dbReference type="Gene3D" id="2.60.120.10">
    <property type="entry name" value="Jelly Rolls"/>
    <property type="match status" value="1"/>
</dbReference>